<dbReference type="Proteomes" id="UP000054359">
    <property type="component" value="Unassembled WGS sequence"/>
</dbReference>
<keyword evidence="1" id="KW-0472">Membrane</keyword>
<dbReference type="InterPro" id="IPR052728">
    <property type="entry name" value="O2_lipid_transport_reg"/>
</dbReference>
<keyword evidence="1" id="KW-0812">Transmembrane</keyword>
<protein>
    <submittedName>
        <fullName evidence="4">Nose resistant to fluoxetine protein 6</fullName>
    </submittedName>
</protein>
<gene>
    <name evidence="4" type="ORF">X975_14887</name>
</gene>
<feature type="transmembrane region" description="Helical" evidence="1">
    <location>
        <begin position="441"/>
        <end position="462"/>
    </location>
</feature>
<dbReference type="OMA" id="INDSPMH"/>
<reference evidence="4 5" key="1">
    <citation type="submission" date="2013-11" db="EMBL/GenBank/DDBJ databases">
        <title>Genome sequencing of Stegodyphus mimosarum.</title>
        <authorList>
            <person name="Bechsgaard J."/>
        </authorList>
    </citation>
    <scope>NUCLEOTIDE SEQUENCE [LARGE SCALE GENOMIC DNA]</scope>
</reference>
<dbReference type="InterPro" id="IPR006621">
    <property type="entry name" value="Nose-resist-to-fluoxetine_N"/>
</dbReference>
<dbReference type="PANTHER" id="PTHR11161:SF0">
    <property type="entry name" value="O-ACYLTRANSFERASE LIKE PROTEIN"/>
    <property type="match status" value="1"/>
</dbReference>
<sequence>MKTFLLLTFVLILEVCSAFSENEYQGNVFLINRKEKDSFSNYDLLRTFGDISERVEKSVKLKSEVGHAFNSFDIGGSSLPYDDTTYFQLQNYSFFENSSSKCHQDLLYILQNVGNLQNSWALHMIDSSGKPESGILQGNLRWYGDYNECINVYAPPQVNASAGNFHGKYCTLQWSAQLSNFSLAVTSGICIPDTCSSSILKDDFKEILQIMKVVPVLNKFDKVLNITDLKCNPTSKKLNSSAIAVICLISFFSLLAILGSSITAYEYFCPKNVLLKKCAYEGGDEEEVSEKSNISINTIESNNTHSDEYILYRNTEKSIFHRILEKCKPFLKCFCVFSNGSKLLNTSGTEGQLLCIHGIRFLSMTWVILGHTYAFCFTAIKSPLEIMDFIRNWPFQIVLQGFYSVDSFFVLSGFLLTYLSLQEFSKREGKMSWIYFYVHRYVRLTPVYMITLAFSATIYYYLGSGPFWPETEIDHNCKNYWWWNLLYINNFQKSADQCMAWSWYLANDMQFFVISPLFLYSLWRWPKIGYSLLALSLCGTGLANFFITYHYKLITGLNSILYSDLTNVLQFMAKFSDYFEKLYIKPYTRIGPYLVGMFLGYLLFKSKKSNRGKDNWIFLCCGWIVASAVTLASVYGLYKRNPSLLAVSFYNAFNRICFAGGLSWVIYVCLTKQAAVVDGILSYKLFIPLSRLTYCAYLIHPMILTGYFSSLRSLLIFSHATMTLYYLGFLIVTYGLALPVSLIFESPIICLEKLIRNKFQKQETKL</sequence>
<feature type="signal peptide" evidence="2">
    <location>
        <begin position="1"/>
        <end position="18"/>
    </location>
</feature>
<dbReference type="Pfam" id="PF20146">
    <property type="entry name" value="NRF"/>
    <property type="match status" value="1"/>
</dbReference>
<feature type="transmembrane region" description="Helical" evidence="1">
    <location>
        <begin position="400"/>
        <end position="421"/>
    </location>
</feature>
<feature type="transmembrane region" description="Helical" evidence="1">
    <location>
        <begin position="530"/>
        <end position="551"/>
    </location>
</feature>
<name>A0A087T4D7_STEMI</name>
<feature type="transmembrane region" description="Helical" evidence="1">
    <location>
        <begin position="650"/>
        <end position="670"/>
    </location>
</feature>
<evidence type="ECO:0000256" key="1">
    <source>
        <dbReference type="SAM" id="Phobius"/>
    </source>
</evidence>
<feature type="transmembrane region" description="Helical" evidence="1">
    <location>
        <begin position="616"/>
        <end position="638"/>
    </location>
</feature>
<evidence type="ECO:0000313" key="5">
    <source>
        <dbReference type="Proteomes" id="UP000054359"/>
    </source>
</evidence>
<keyword evidence="1" id="KW-1133">Transmembrane helix</keyword>
<feature type="domain" description="Nose resistant-to-fluoxetine protein N-terminal" evidence="3">
    <location>
        <begin position="99"/>
        <end position="223"/>
    </location>
</feature>
<feature type="transmembrane region" description="Helical" evidence="1">
    <location>
        <begin position="723"/>
        <end position="744"/>
    </location>
</feature>
<dbReference type="GO" id="GO:0016747">
    <property type="term" value="F:acyltransferase activity, transferring groups other than amino-acyl groups"/>
    <property type="evidence" value="ECO:0007669"/>
    <property type="project" value="InterPro"/>
</dbReference>
<dbReference type="EMBL" id="KK113363">
    <property type="protein sequence ID" value="KFM59976.1"/>
    <property type="molecule type" value="Genomic_DNA"/>
</dbReference>
<dbReference type="SMART" id="SM00703">
    <property type="entry name" value="NRF"/>
    <property type="match status" value="1"/>
</dbReference>
<feature type="chain" id="PRO_5001829300" evidence="2">
    <location>
        <begin position="19"/>
        <end position="766"/>
    </location>
</feature>
<feature type="transmembrane region" description="Helical" evidence="1">
    <location>
        <begin position="242"/>
        <end position="268"/>
    </location>
</feature>
<feature type="transmembrane region" description="Helical" evidence="1">
    <location>
        <begin position="501"/>
        <end position="523"/>
    </location>
</feature>
<feature type="transmembrane region" description="Helical" evidence="1">
    <location>
        <begin position="586"/>
        <end position="604"/>
    </location>
</feature>
<dbReference type="PANTHER" id="PTHR11161">
    <property type="entry name" value="O-ACYLTRANSFERASE"/>
    <property type="match status" value="1"/>
</dbReference>
<evidence type="ECO:0000259" key="3">
    <source>
        <dbReference type="SMART" id="SM00703"/>
    </source>
</evidence>
<dbReference type="InterPro" id="IPR002656">
    <property type="entry name" value="Acyl_transf_3_dom"/>
</dbReference>
<feature type="transmembrane region" description="Helical" evidence="1">
    <location>
        <begin position="361"/>
        <end position="380"/>
    </location>
</feature>
<feature type="transmembrane region" description="Helical" evidence="1">
    <location>
        <begin position="691"/>
        <end position="711"/>
    </location>
</feature>
<dbReference type="OrthoDB" id="118951at2759"/>
<keyword evidence="5" id="KW-1185">Reference proteome</keyword>
<evidence type="ECO:0000256" key="2">
    <source>
        <dbReference type="SAM" id="SignalP"/>
    </source>
</evidence>
<accession>A0A087T4D7</accession>
<dbReference type="AlphaFoldDB" id="A0A087T4D7"/>
<evidence type="ECO:0000313" key="4">
    <source>
        <dbReference type="EMBL" id="KFM59976.1"/>
    </source>
</evidence>
<dbReference type="Pfam" id="PF01757">
    <property type="entry name" value="Acyl_transf_3"/>
    <property type="match status" value="1"/>
</dbReference>
<organism evidence="4 5">
    <name type="scientific">Stegodyphus mimosarum</name>
    <name type="common">African social velvet spider</name>
    <dbReference type="NCBI Taxonomy" id="407821"/>
    <lineage>
        <taxon>Eukaryota</taxon>
        <taxon>Metazoa</taxon>
        <taxon>Ecdysozoa</taxon>
        <taxon>Arthropoda</taxon>
        <taxon>Chelicerata</taxon>
        <taxon>Arachnida</taxon>
        <taxon>Araneae</taxon>
        <taxon>Araneomorphae</taxon>
        <taxon>Entelegynae</taxon>
        <taxon>Eresoidea</taxon>
        <taxon>Eresidae</taxon>
        <taxon>Stegodyphus</taxon>
    </lineage>
</organism>
<proteinExistence type="predicted"/>
<feature type="non-terminal residue" evidence="4">
    <location>
        <position position="766"/>
    </location>
</feature>
<keyword evidence="2" id="KW-0732">Signal</keyword>